<organism evidence="2 3">
    <name type="scientific">Prauserella muralis</name>
    <dbReference type="NCBI Taxonomy" id="588067"/>
    <lineage>
        <taxon>Bacteria</taxon>
        <taxon>Bacillati</taxon>
        <taxon>Actinomycetota</taxon>
        <taxon>Actinomycetes</taxon>
        <taxon>Pseudonocardiales</taxon>
        <taxon>Pseudonocardiaceae</taxon>
        <taxon>Prauserella</taxon>
    </lineage>
</organism>
<evidence type="ECO:0000313" key="2">
    <source>
        <dbReference type="EMBL" id="PXY16952.1"/>
    </source>
</evidence>
<keyword evidence="3" id="KW-1185">Reference proteome</keyword>
<protein>
    <recommendedName>
        <fullName evidence="4">Cholesterol esterase</fullName>
    </recommendedName>
</protein>
<sequence>MGLLTPALIVVVLMVGGMINGVLPISIAAEGQRRIKIEIDEMSATGYGTFPQFFETQDGRKHTVVVVGLSGVRATGLCGSGKARTPFGDYVLRVETRGDQRLQADDVKFAIENIDGADLAGGTLTLNRHDTAPDGTPVDSGHEGTLPITARSVLLDLHADVRWVTTSGLKLSAVDLTAGTDVKECF</sequence>
<name>A0A2V4ACI3_9PSEU</name>
<evidence type="ECO:0000256" key="1">
    <source>
        <dbReference type="SAM" id="Phobius"/>
    </source>
</evidence>
<evidence type="ECO:0000313" key="3">
    <source>
        <dbReference type="Proteomes" id="UP000249915"/>
    </source>
</evidence>
<dbReference type="EMBL" id="MASW01000017">
    <property type="protein sequence ID" value="PXY16952.1"/>
    <property type="molecule type" value="Genomic_DNA"/>
</dbReference>
<reference evidence="2 3" key="1">
    <citation type="submission" date="2016-07" db="EMBL/GenBank/DDBJ databases">
        <title>Draft genome sequence of Prauserella muralis DSM 45305, isolated from a mould-covered wall in an indoor environment.</title>
        <authorList>
            <person name="Ruckert C."/>
            <person name="Albersmeier A."/>
            <person name="Jiang C.-L."/>
            <person name="Jiang Y."/>
            <person name="Kalinowski J."/>
            <person name="Schneider O."/>
            <person name="Winkler A."/>
            <person name="Zotchev S.B."/>
        </authorList>
    </citation>
    <scope>NUCLEOTIDE SEQUENCE [LARGE SCALE GENOMIC DNA]</scope>
    <source>
        <strain evidence="2 3">DSM 45305</strain>
    </source>
</reference>
<accession>A0A2V4ACI3</accession>
<dbReference type="Pfam" id="PF19741">
    <property type="entry name" value="DUF6230"/>
    <property type="match status" value="1"/>
</dbReference>
<evidence type="ECO:0008006" key="4">
    <source>
        <dbReference type="Google" id="ProtNLM"/>
    </source>
</evidence>
<keyword evidence="1" id="KW-0812">Transmembrane</keyword>
<comment type="caution">
    <text evidence="2">The sequence shown here is derived from an EMBL/GenBank/DDBJ whole genome shotgun (WGS) entry which is preliminary data.</text>
</comment>
<dbReference type="InterPro" id="IPR046198">
    <property type="entry name" value="DUF6230"/>
</dbReference>
<dbReference type="Proteomes" id="UP000249915">
    <property type="component" value="Unassembled WGS sequence"/>
</dbReference>
<keyword evidence="1" id="KW-0472">Membrane</keyword>
<feature type="transmembrane region" description="Helical" evidence="1">
    <location>
        <begin position="6"/>
        <end position="29"/>
    </location>
</feature>
<keyword evidence="1" id="KW-1133">Transmembrane helix</keyword>
<proteinExistence type="predicted"/>
<dbReference type="AlphaFoldDB" id="A0A2V4ACI3"/>
<gene>
    <name evidence="2" type="ORF">BAY60_35120</name>
</gene>